<organism evidence="1 2">
    <name type="scientific">Panicum miliaceum</name>
    <name type="common">Proso millet</name>
    <name type="synonym">Broomcorn millet</name>
    <dbReference type="NCBI Taxonomy" id="4540"/>
    <lineage>
        <taxon>Eukaryota</taxon>
        <taxon>Viridiplantae</taxon>
        <taxon>Streptophyta</taxon>
        <taxon>Embryophyta</taxon>
        <taxon>Tracheophyta</taxon>
        <taxon>Spermatophyta</taxon>
        <taxon>Magnoliopsida</taxon>
        <taxon>Liliopsida</taxon>
        <taxon>Poales</taxon>
        <taxon>Poaceae</taxon>
        <taxon>PACMAD clade</taxon>
        <taxon>Panicoideae</taxon>
        <taxon>Panicodae</taxon>
        <taxon>Paniceae</taxon>
        <taxon>Panicinae</taxon>
        <taxon>Panicum</taxon>
        <taxon>Panicum sect. Panicum</taxon>
    </lineage>
</organism>
<comment type="caution">
    <text evidence="1">The sequence shown here is derived from an EMBL/GenBank/DDBJ whole genome shotgun (WGS) entry which is preliminary data.</text>
</comment>
<accession>A0A3L6PNM3</accession>
<name>A0A3L6PNM3_PANMI</name>
<dbReference type="EMBL" id="PQIB02000016">
    <property type="protein sequence ID" value="RLM60960.1"/>
    <property type="molecule type" value="Genomic_DNA"/>
</dbReference>
<reference evidence="2" key="1">
    <citation type="journal article" date="2019" name="Nat. Commun.">
        <title>The genome of broomcorn millet.</title>
        <authorList>
            <person name="Zou C."/>
            <person name="Miki D."/>
            <person name="Li D."/>
            <person name="Tang Q."/>
            <person name="Xiao L."/>
            <person name="Rajput S."/>
            <person name="Deng P."/>
            <person name="Jia W."/>
            <person name="Huang R."/>
            <person name="Zhang M."/>
            <person name="Sun Y."/>
            <person name="Hu J."/>
            <person name="Fu X."/>
            <person name="Schnable P.S."/>
            <person name="Li F."/>
            <person name="Zhang H."/>
            <person name="Feng B."/>
            <person name="Zhu X."/>
            <person name="Liu R."/>
            <person name="Schnable J.C."/>
            <person name="Zhu J.-K."/>
            <person name="Zhang H."/>
        </authorList>
    </citation>
    <scope>NUCLEOTIDE SEQUENCE [LARGE SCALE GENOMIC DNA]</scope>
</reference>
<sequence>MILVKEIPLLMTVIRALKSSCKKTKQHASDMHLGGVKFRSRKRVYAEQPPTRATRRMTSIAQADASLTRSNISVPSPSQANVTQAGELVGNYDGHTQNAKEGDGTTLLDGGDTNRLMTNEDGFAHHDDNNIMADGAYGITNPGGHNQMTNEGGEVRCNRGVNMGHGL</sequence>
<evidence type="ECO:0000313" key="2">
    <source>
        <dbReference type="Proteomes" id="UP000275267"/>
    </source>
</evidence>
<dbReference type="Proteomes" id="UP000275267">
    <property type="component" value="Unassembled WGS sequence"/>
</dbReference>
<keyword evidence="2" id="KW-1185">Reference proteome</keyword>
<proteinExistence type="predicted"/>
<protein>
    <submittedName>
        <fullName evidence="1">Uncharacterized protein</fullName>
    </submittedName>
</protein>
<evidence type="ECO:0000313" key="1">
    <source>
        <dbReference type="EMBL" id="RLM60960.1"/>
    </source>
</evidence>
<dbReference type="AlphaFoldDB" id="A0A3L6PNM3"/>
<gene>
    <name evidence="1" type="ORF">C2845_PM14G07970</name>
</gene>
<dbReference type="OrthoDB" id="676843at2759"/>